<gene>
    <name evidence="2" type="ORF">J3U88_32755</name>
</gene>
<feature type="compositionally biased region" description="Basic residues" evidence="1">
    <location>
        <begin position="302"/>
        <end position="311"/>
    </location>
</feature>
<dbReference type="RefSeq" id="WP_207863398.1">
    <property type="nucleotide sequence ID" value="NZ_JAFREP010000056.1"/>
</dbReference>
<protein>
    <submittedName>
        <fullName evidence="2">Uncharacterized protein</fullName>
    </submittedName>
</protein>
<feature type="compositionally biased region" description="Polar residues" evidence="1">
    <location>
        <begin position="274"/>
        <end position="298"/>
    </location>
</feature>
<proteinExistence type="predicted"/>
<evidence type="ECO:0000256" key="1">
    <source>
        <dbReference type="SAM" id="MobiDB-lite"/>
    </source>
</evidence>
<dbReference type="Proteomes" id="UP000664417">
    <property type="component" value="Unassembled WGS sequence"/>
</dbReference>
<name>A0A8J7U6Z9_9BACT</name>
<feature type="region of interest" description="Disordered" evidence="1">
    <location>
        <begin position="209"/>
        <end position="311"/>
    </location>
</feature>
<reference evidence="2" key="1">
    <citation type="submission" date="2021-03" db="EMBL/GenBank/DDBJ databases">
        <authorList>
            <person name="Wang G."/>
        </authorList>
    </citation>
    <scope>NUCLEOTIDE SEQUENCE</scope>
    <source>
        <strain evidence="2">KCTC 12899</strain>
    </source>
</reference>
<feature type="compositionally biased region" description="Polar residues" evidence="1">
    <location>
        <begin position="217"/>
        <end position="227"/>
    </location>
</feature>
<organism evidence="2 3">
    <name type="scientific">Acanthopleuribacter pedis</name>
    <dbReference type="NCBI Taxonomy" id="442870"/>
    <lineage>
        <taxon>Bacteria</taxon>
        <taxon>Pseudomonadati</taxon>
        <taxon>Acidobacteriota</taxon>
        <taxon>Holophagae</taxon>
        <taxon>Acanthopleuribacterales</taxon>
        <taxon>Acanthopleuribacteraceae</taxon>
        <taxon>Acanthopleuribacter</taxon>
    </lineage>
</organism>
<comment type="caution">
    <text evidence="2">The sequence shown here is derived from an EMBL/GenBank/DDBJ whole genome shotgun (WGS) entry which is preliminary data.</text>
</comment>
<evidence type="ECO:0000313" key="3">
    <source>
        <dbReference type="Proteomes" id="UP000664417"/>
    </source>
</evidence>
<sequence length="311" mass="33612">MGLAWDSLSLRIFGWKEDADGAGGPLAPNLRPGYGYPTRMAGRFLMGNRDAESENDPATDDAGLGIDPATGNAGLGFDPATGDAGLGIDPANGNAGLGIDPANGNAWLGIDPANGNAWLGIDPANPDGVAHRNAWTTNDLKREPAANNFWLHRRCYGFQPWANGCGTTICSGSPGVPVVQAAEGAGQTTTNRTEWINTIDKPTRFQWINTIDKPTKPNGSTTPTNRPNPMDRHHRQTGQIQWVDTIDKPTKPNGLTPPTNRPNPMDRHHRQTDRTQWIDTTDKPTISNGSTPSTNQPNPMDRHHRQPTRSQ</sequence>
<accession>A0A8J7U6Z9</accession>
<dbReference type="AlphaFoldDB" id="A0A8J7U6Z9"/>
<keyword evidence="3" id="KW-1185">Reference proteome</keyword>
<dbReference type="EMBL" id="JAFREP010000056">
    <property type="protein sequence ID" value="MBO1323282.1"/>
    <property type="molecule type" value="Genomic_DNA"/>
</dbReference>
<evidence type="ECO:0000313" key="2">
    <source>
        <dbReference type="EMBL" id="MBO1323282.1"/>
    </source>
</evidence>